<keyword evidence="3" id="KW-1185">Reference proteome</keyword>
<feature type="compositionally biased region" description="Pro residues" evidence="1">
    <location>
        <begin position="23"/>
        <end position="36"/>
    </location>
</feature>
<proteinExistence type="predicted"/>
<comment type="caution">
    <text evidence="2">The sequence shown here is derived from an EMBL/GenBank/DDBJ whole genome shotgun (WGS) entry which is preliminary data.</text>
</comment>
<feature type="region of interest" description="Disordered" evidence="1">
    <location>
        <begin position="21"/>
        <end position="44"/>
    </location>
</feature>
<dbReference type="EMBL" id="MU854331">
    <property type="protein sequence ID" value="KAK4043123.1"/>
    <property type="molecule type" value="Genomic_DNA"/>
</dbReference>
<protein>
    <submittedName>
        <fullName evidence="2">Uncharacterized protein</fullName>
    </submittedName>
</protein>
<evidence type="ECO:0000313" key="2">
    <source>
        <dbReference type="EMBL" id="KAK4043123.1"/>
    </source>
</evidence>
<evidence type="ECO:0000256" key="1">
    <source>
        <dbReference type="SAM" id="MobiDB-lite"/>
    </source>
</evidence>
<dbReference type="AlphaFoldDB" id="A0AAN6PNI7"/>
<organism evidence="2 3">
    <name type="scientific">Parachaetomium inaequale</name>
    <dbReference type="NCBI Taxonomy" id="2588326"/>
    <lineage>
        <taxon>Eukaryota</taxon>
        <taxon>Fungi</taxon>
        <taxon>Dikarya</taxon>
        <taxon>Ascomycota</taxon>
        <taxon>Pezizomycotina</taxon>
        <taxon>Sordariomycetes</taxon>
        <taxon>Sordariomycetidae</taxon>
        <taxon>Sordariales</taxon>
        <taxon>Chaetomiaceae</taxon>
        <taxon>Parachaetomium</taxon>
    </lineage>
</organism>
<gene>
    <name evidence="2" type="ORF">C8A01DRAFT_32765</name>
</gene>
<reference evidence="3" key="1">
    <citation type="journal article" date="2023" name="Mol. Phylogenet. Evol.">
        <title>Genome-scale phylogeny and comparative genomics of the fungal order Sordariales.</title>
        <authorList>
            <person name="Hensen N."/>
            <person name="Bonometti L."/>
            <person name="Westerberg I."/>
            <person name="Brannstrom I.O."/>
            <person name="Guillou S."/>
            <person name="Cros-Aarteil S."/>
            <person name="Calhoun S."/>
            <person name="Haridas S."/>
            <person name="Kuo A."/>
            <person name="Mondo S."/>
            <person name="Pangilinan J."/>
            <person name="Riley R."/>
            <person name="LaButti K."/>
            <person name="Andreopoulos B."/>
            <person name="Lipzen A."/>
            <person name="Chen C."/>
            <person name="Yan M."/>
            <person name="Daum C."/>
            <person name="Ng V."/>
            <person name="Clum A."/>
            <person name="Steindorff A."/>
            <person name="Ohm R.A."/>
            <person name="Martin F."/>
            <person name="Silar P."/>
            <person name="Natvig D.O."/>
            <person name="Lalanne C."/>
            <person name="Gautier V."/>
            <person name="Ament-Velasquez S.L."/>
            <person name="Kruys A."/>
            <person name="Hutchinson M.I."/>
            <person name="Powell A.J."/>
            <person name="Barry K."/>
            <person name="Miller A.N."/>
            <person name="Grigoriev I.V."/>
            <person name="Debuchy R."/>
            <person name="Gladieux P."/>
            <person name="Hiltunen Thoren M."/>
            <person name="Johannesson H."/>
        </authorList>
    </citation>
    <scope>NUCLEOTIDE SEQUENCE [LARGE SCALE GENOMIC DNA]</scope>
    <source>
        <strain evidence="3">CBS 284.82</strain>
    </source>
</reference>
<accession>A0AAN6PNI7</accession>
<name>A0AAN6PNI7_9PEZI</name>
<dbReference type="Proteomes" id="UP001303115">
    <property type="component" value="Unassembled WGS sequence"/>
</dbReference>
<sequence>MDDLDDSNLYGAGDGLPHGIPVFAPPAVLPPMPPRPQRTRRRRAERPLYLDNLPPHERVMEATLLMLGGEWSGWPRALVSTDWSQSGIAAAVAESLGHPIDTLPGGQTNTFQSSRGRITYHRVVLLWFYLSDLDVYPSLVWLPVLEHEPYSHLGISMVIGRPFIEACFGQAWPPPPPAHHMLTF</sequence>
<evidence type="ECO:0000313" key="3">
    <source>
        <dbReference type="Proteomes" id="UP001303115"/>
    </source>
</evidence>